<organism evidence="5 6">
    <name type="scientific">Anopheles stephensi</name>
    <name type="common">Indo-Pakistan malaria mosquito</name>
    <dbReference type="NCBI Taxonomy" id="30069"/>
    <lineage>
        <taxon>Eukaryota</taxon>
        <taxon>Metazoa</taxon>
        <taxon>Ecdysozoa</taxon>
        <taxon>Arthropoda</taxon>
        <taxon>Hexapoda</taxon>
        <taxon>Insecta</taxon>
        <taxon>Pterygota</taxon>
        <taxon>Neoptera</taxon>
        <taxon>Endopterygota</taxon>
        <taxon>Diptera</taxon>
        <taxon>Nematocera</taxon>
        <taxon>Culicoidea</taxon>
        <taxon>Culicidae</taxon>
        <taxon>Anophelinae</taxon>
        <taxon>Anopheles</taxon>
    </lineage>
</organism>
<proteinExistence type="inferred from homology"/>
<dbReference type="PANTHER" id="PTHR11610:SF173">
    <property type="entry name" value="LIPASE DOMAIN-CONTAINING PROTEIN-RELATED"/>
    <property type="match status" value="1"/>
</dbReference>
<reference evidence="5" key="2">
    <citation type="submission" date="2020-05" db="UniProtKB">
        <authorList>
            <consortium name="EnsemblMetazoa"/>
        </authorList>
    </citation>
    <scope>IDENTIFICATION</scope>
    <source>
        <strain evidence="5">Indian</strain>
    </source>
</reference>
<comment type="subcellular location">
    <subcellularLocation>
        <location evidence="1">Secreted</location>
    </subcellularLocation>
</comment>
<keyword evidence="6" id="KW-1185">Reference proteome</keyword>
<evidence type="ECO:0000313" key="5">
    <source>
        <dbReference type="EnsemblMetazoa" id="ASTEI09312-PA"/>
    </source>
</evidence>
<dbReference type="GO" id="GO:0016042">
    <property type="term" value="P:lipid catabolic process"/>
    <property type="evidence" value="ECO:0007669"/>
    <property type="project" value="TreeGrafter"/>
</dbReference>
<dbReference type="EnsemblMetazoa" id="ASTEI09312-RA">
    <property type="protein sequence ID" value="ASTEI09312-PA"/>
    <property type="gene ID" value="ASTEI09312"/>
</dbReference>
<dbReference type="SUPFAM" id="SSF53474">
    <property type="entry name" value="alpha/beta-Hydrolases"/>
    <property type="match status" value="1"/>
</dbReference>
<name>A0A182YLH8_ANOST</name>
<accession>A0A182YLH8</accession>
<dbReference type="GO" id="GO:0005615">
    <property type="term" value="C:extracellular space"/>
    <property type="evidence" value="ECO:0007669"/>
    <property type="project" value="TreeGrafter"/>
</dbReference>
<dbReference type="VEuPathDB" id="VectorBase:ASTEI09312"/>
<reference evidence="6" key="1">
    <citation type="journal article" date="2014" name="Genome Biol.">
        <title>Genome analysis of a major urban malaria vector mosquito, Anopheles stephensi.</title>
        <authorList>
            <person name="Jiang X."/>
            <person name="Peery A."/>
            <person name="Hall A.B."/>
            <person name="Sharma A."/>
            <person name="Chen X.G."/>
            <person name="Waterhouse R.M."/>
            <person name="Komissarov A."/>
            <person name="Riehle M.M."/>
            <person name="Shouche Y."/>
            <person name="Sharakhova M.V."/>
            <person name="Lawson D."/>
            <person name="Pakpour N."/>
            <person name="Arensburger P."/>
            <person name="Davidson V.L."/>
            <person name="Eiglmeier K."/>
            <person name="Emrich S."/>
            <person name="George P."/>
            <person name="Kennedy R.C."/>
            <person name="Mane S.P."/>
            <person name="Maslen G."/>
            <person name="Oringanje C."/>
            <person name="Qi Y."/>
            <person name="Settlage R."/>
            <person name="Tojo M."/>
            <person name="Tubio J.M."/>
            <person name="Unger M.F."/>
            <person name="Wang B."/>
            <person name="Vernick K.D."/>
            <person name="Ribeiro J.M."/>
            <person name="James A.A."/>
            <person name="Michel K."/>
            <person name="Riehle M.A."/>
            <person name="Luckhart S."/>
            <person name="Sharakhov I.V."/>
            <person name="Tu Z."/>
        </authorList>
    </citation>
    <scope>NUCLEOTIDE SEQUENCE [LARGE SCALE GENOMIC DNA]</scope>
    <source>
        <strain evidence="6">Indian</strain>
    </source>
</reference>
<dbReference type="Pfam" id="PF00151">
    <property type="entry name" value="Lipase"/>
    <property type="match status" value="1"/>
</dbReference>
<dbReference type="InterPro" id="IPR000734">
    <property type="entry name" value="TAG_lipase"/>
</dbReference>
<comment type="similarity">
    <text evidence="2 4">Belongs to the AB hydrolase superfamily. Lipase family.</text>
</comment>
<dbReference type="InterPro" id="IPR013818">
    <property type="entry name" value="Lipase"/>
</dbReference>
<evidence type="ECO:0000256" key="4">
    <source>
        <dbReference type="RuleBase" id="RU004262"/>
    </source>
</evidence>
<evidence type="ECO:0000256" key="3">
    <source>
        <dbReference type="ARBA" id="ARBA00022525"/>
    </source>
</evidence>
<protein>
    <submittedName>
        <fullName evidence="5">Uncharacterized protein</fullName>
    </submittedName>
</protein>
<dbReference type="Gene3D" id="3.40.50.1820">
    <property type="entry name" value="alpha/beta hydrolase"/>
    <property type="match status" value="2"/>
</dbReference>
<dbReference type="PANTHER" id="PTHR11610">
    <property type="entry name" value="LIPASE"/>
    <property type="match status" value="1"/>
</dbReference>
<dbReference type="VEuPathDB" id="VectorBase:ASTE014792"/>
<evidence type="ECO:0000256" key="2">
    <source>
        <dbReference type="ARBA" id="ARBA00010701"/>
    </source>
</evidence>
<dbReference type="InterPro" id="IPR029058">
    <property type="entry name" value="AB_hydrolase_fold"/>
</dbReference>
<evidence type="ECO:0000256" key="1">
    <source>
        <dbReference type="ARBA" id="ARBA00004613"/>
    </source>
</evidence>
<evidence type="ECO:0000313" key="6">
    <source>
        <dbReference type="Proteomes" id="UP000076408"/>
    </source>
</evidence>
<dbReference type="AlphaFoldDB" id="A0A182YLH8"/>
<sequence length="380" mass="43174">MDFVPRLVGVGFVLLFAVTIDTSADSIYDKELESVKLYFYSPSFKHEQEVESFEPSPEIDLSRQLKVLIHGWNADRNHISIAPIRTAYLVQDAHNLLYFRFQNVSAVVYHDSCNGWASNTVRFMLSAIVSVHILPGNVGRYFDGKLARVTALDPAGPLYKFKSKDSVGPDTAQFVDVIHTDGLTLGEDVVRGHADFFPNSGLPPQPGCETLDILTLLPPEILYSRAHRRVFGSFTDGCSHFRSTGFFAESIQLPNNFIACACSREEILRMDEICLPDIRDASLRECVPMGEALQPRLVSQNRQECRQVDRNLVCFNVYFIFQCSRNVFRPYIACASVWAWLSREQWDQNLRCLKNNESHSRVPSDTHSSDTIIVFMVQYR</sequence>
<dbReference type="STRING" id="30069.A0A182YLH8"/>
<keyword evidence="3" id="KW-0964">Secreted</keyword>
<dbReference type="VEuPathDB" id="VectorBase:ASTEI20_034948"/>
<dbReference type="Proteomes" id="UP000076408">
    <property type="component" value="Unassembled WGS sequence"/>
</dbReference>
<dbReference type="GO" id="GO:0017171">
    <property type="term" value="F:serine hydrolase activity"/>
    <property type="evidence" value="ECO:0007669"/>
    <property type="project" value="TreeGrafter"/>
</dbReference>
<dbReference type="GO" id="GO:0016298">
    <property type="term" value="F:lipase activity"/>
    <property type="evidence" value="ECO:0007669"/>
    <property type="project" value="InterPro"/>
</dbReference>